<evidence type="ECO:0000313" key="3">
    <source>
        <dbReference type="Proteomes" id="UP000807306"/>
    </source>
</evidence>
<dbReference type="Pfam" id="PF17667">
    <property type="entry name" value="Pkinase_fungal"/>
    <property type="match status" value="1"/>
</dbReference>
<dbReference type="InterPro" id="IPR011009">
    <property type="entry name" value="Kinase-like_dom_sf"/>
</dbReference>
<dbReference type="AlphaFoldDB" id="A0A9P6E683"/>
<comment type="caution">
    <text evidence="2">The sequence shown here is derived from an EMBL/GenBank/DDBJ whole genome shotgun (WGS) entry which is preliminary data.</text>
</comment>
<gene>
    <name evidence="2" type="ORF">CPB83DRAFT_898934</name>
</gene>
<dbReference type="PROSITE" id="PS00109">
    <property type="entry name" value="PROTEIN_KINASE_TYR"/>
    <property type="match status" value="1"/>
</dbReference>
<reference evidence="2" key="1">
    <citation type="submission" date="2020-11" db="EMBL/GenBank/DDBJ databases">
        <authorList>
            <consortium name="DOE Joint Genome Institute"/>
            <person name="Ahrendt S."/>
            <person name="Riley R."/>
            <person name="Andreopoulos W."/>
            <person name="Labutti K."/>
            <person name="Pangilinan J."/>
            <person name="Ruiz-Duenas F.J."/>
            <person name="Barrasa J.M."/>
            <person name="Sanchez-Garcia M."/>
            <person name="Camarero S."/>
            <person name="Miyauchi S."/>
            <person name="Serrano A."/>
            <person name="Linde D."/>
            <person name="Babiker R."/>
            <person name="Drula E."/>
            <person name="Ayuso-Fernandez I."/>
            <person name="Pacheco R."/>
            <person name="Padilla G."/>
            <person name="Ferreira P."/>
            <person name="Barriuso J."/>
            <person name="Kellner H."/>
            <person name="Castanera R."/>
            <person name="Alfaro M."/>
            <person name="Ramirez L."/>
            <person name="Pisabarro A.G."/>
            <person name="Kuo A."/>
            <person name="Tritt A."/>
            <person name="Lipzen A."/>
            <person name="He G."/>
            <person name="Yan M."/>
            <person name="Ng V."/>
            <person name="Cullen D."/>
            <person name="Martin F."/>
            <person name="Rosso M.-N."/>
            <person name="Henrissat B."/>
            <person name="Hibbett D."/>
            <person name="Martinez A.T."/>
            <person name="Grigoriev I.V."/>
        </authorList>
    </citation>
    <scope>NUCLEOTIDE SEQUENCE</scope>
    <source>
        <strain evidence="2">CBS 506.95</strain>
    </source>
</reference>
<proteinExistence type="predicted"/>
<dbReference type="EMBL" id="MU157921">
    <property type="protein sequence ID" value="KAF9523274.1"/>
    <property type="molecule type" value="Genomic_DNA"/>
</dbReference>
<dbReference type="InterPro" id="IPR008266">
    <property type="entry name" value="Tyr_kinase_AS"/>
</dbReference>
<dbReference type="InterPro" id="IPR040976">
    <property type="entry name" value="Pkinase_fungal"/>
</dbReference>
<dbReference type="OrthoDB" id="5569250at2759"/>
<evidence type="ECO:0000313" key="2">
    <source>
        <dbReference type="EMBL" id="KAF9523274.1"/>
    </source>
</evidence>
<feature type="domain" description="Fungal-type protein kinase" evidence="1">
    <location>
        <begin position="322"/>
        <end position="503"/>
    </location>
</feature>
<name>A0A9P6E683_9AGAR</name>
<dbReference type="Proteomes" id="UP000807306">
    <property type="component" value="Unassembled WGS sequence"/>
</dbReference>
<organism evidence="2 3">
    <name type="scientific">Crepidotus variabilis</name>
    <dbReference type="NCBI Taxonomy" id="179855"/>
    <lineage>
        <taxon>Eukaryota</taxon>
        <taxon>Fungi</taxon>
        <taxon>Dikarya</taxon>
        <taxon>Basidiomycota</taxon>
        <taxon>Agaricomycotina</taxon>
        <taxon>Agaricomycetes</taxon>
        <taxon>Agaricomycetidae</taxon>
        <taxon>Agaricales</taxon>
        <taxon>Agaricineae</taxon>
        <taxon>Crepidotaceae</taxon>
        <taxon>Crepidotus</taxon>
    </lineage>
</organism>
<sequence>MSNSNSPLVKFAVSGQEAHDFVLPHDSCEITTTEFLSKMGFNKAESYLLSEGPISMDNAEAFKNLANDISLACYSRSDNPDNRILFSITEHGPPPGHPTGTLCKPDLLASASTPSSTPVCWPHLVAVFKFKSAIKTSKKEENQAASYALHLLEARPGRHSVIGLYITRQGIGFLIVDPQGIFRPKVNMWHTGKGDALLLLEAVISRLYAPHASMVDSTIQRNINSNSSCTWNITLTVPMESLSSNDSSRLLTFECKDYSHQYANFPIGRRSNVFGGVRRFEEFDIVDHIHGDGHIPGVARFVHKEMIEVLSIDNTHRDHHHHHHKYRTFQQDYGIPFLNVKTPREALLRIYDLLEITRFIWKKRKVLHRDISTGNVLIQQDAPTTTIAPPDGPIYSSFLLDNSCSPQLTGTLLIDFDCTNIGTPVFMARAMLKHGPLLTKFLFFPGMPAATEDDQRIHPSRILRLPAGLADESFISPARWSEATVWTHELRHDAESIFILLLYWAVLVQPEVDARSENSVLTPSLIQSSLWNDLTSDQLLSKKQLFNFILDYDTFNNNILHPAYSPL</sequence>
<keyword evidence="3" id="KW-1185">Reference proteome</keyword>
<dbReference type="GO" id="GO:0004672">
    <property type="term" value="F:protein kinase activity"/>
    <property type="evidence" value="ECO:0007669"/>
    <property type="project" value="InterPro"/>
</dbReference>
<accession>A0A9P6E683</accession>
<evidence type="ECO:0000259" key="1">
    <source>
        <dbReference type="Pfam" id="PF17667"/>
    </source>
</evidence>
<dbReference type="SUPFAM" id="SSF56112">
    <property type="entry name" value="Protein kinase-like (PK-like)"/>
    <property type="match status" value="1"/>
</dbReference>
<protein>
    <recommendedName>
        <fullName evidence="1">Fungal-type protein kinase domain-containing protein</fullName>
    </recommendedName>
</protein>